<evidence type="ECO:0000313" key="2">
    <source>
        <dbReference type="Proteomes" id="UP000077202"/>
    </source>
</evidence>
<dbReference type="EMBL" id="LVLJ01000884">
    <property type="protein sequence ID" value="OAE32111.1"/>
    <property type="molecule type" value="Genomic_DNA"/>
</dbReference>
<name>A0A176WHQ3_MARPO</name>
<keyword evidence="2" id="KW-1185">Reference proteome</keyword>
<evidence type="ECO:0000313" key="1">
    <source>
        <dbReference type="EMBL" id="OAE32111.1"/>
    </source>
</evidence>
<protein>
    <submittedName>
        <fullName evidence="1">Uncharacterized protein</fullName>
    </submittedName>
</protein>
<accession>A0A176WHQ3</accession>
<dbReference type="AlphaFoldDB" id="A0A176WHQ3"/>
<comment type="caution">
    <text evidence="1">The sequence shown here is derived from an EMBL/GenBank/DDBJ whole genome shotgun (WGS) entry which is preliminary data.</text>
</comment>
<organism evidence="1 2">
    <name type="scientific">Marchantia polymorpha subsp. ruderalis</name>
    <dbReference type="NCBI Taxonomy" id="1480154"/>
    <lineage>
        <taxon>Eukaryota</taxon>
        <taxon>Viridiplantae</taxon>
        <taxon>Streptophyta</taxon>
        <taxon>Embryophyta</taxon>
        <taxon>Marchantiophyta</taxon>
        <taxon>Marchantiopsida</taxon>
        <taxon>Marchantiidae</taxon>
        <taxon>Marchantiales</taxon>
        <taxon>Marchantiaceae</taxon>
        <taxon>Marchantia</taxon>
    </lineage>
</organism>
<proteinExistence type="predicted"/>
<dbReference type="Proteomes" id="UP000077202">
    <property type="component" value="Unassembled WGS sequence"/>
</dbReference>
<reference evidence="1" key="1">
    <citation type="submission" date="2016-03" db="EMBL/GenBank/DDBJ databases">
        <title>Mechanisms controlling the formation of the plant cell surface in tip-growing cells are functionally conserved among land plants.</title>
        <authorList>
            <person name="Honkanen S."/>
            <person name="Jones V.A."/>
            <person name="Morieri G."/>
            <person name="Champion C."/>
            <person name="Hetherington A.J."/>
            <person name="Kelly S."/>
            <person name="Saint-Marcoux D."/>
            <person name="Proust H."/>
            <person name="Prescott H."/>
            <person name="Dolan L."/>
        </authorList>
    </citation>
    <scope>NUCLEOTIDE SEQUENCE [LARGE SCALE GENOMIC DNA]</scope>
    <source>
        <tissue evidence="1">Whole gametophyte</tissue>
    </source>
</reference>
<sequence>MTRLLHQIPVACTKSYAAAASSSSKHDLFPGPHSAAAADADAALQALRQAGKQAGWKKNHGRRLKRLKDGLLLPGLVPVKDSSSSSLSATAQRRGERSYDWRAGLGLPDQPEVRSSGPSSRRLLQLLLAVAAAAAVRDILDACKRPLCHAALYRLTGRAP</sequence>
<gene>
    <name evidence="1" type="ORF">AXG93_2912s1000</name>
</gene>